<proteinExistence type="predicted"/>
<dbReference type="Gene3D" id="3.40.50.150">
    <property type="entry name" value="Vaccinia Virus protein VP39"/>
    <property type="match status" value="1"/>
</dbReference>
<dbReference type="GO" id="GO:0008168">
    <property type="term" value="F:methyltransferase activity"/>
    <property type="evidence" value="ECO:0007669"/>
    <property type="project" value="UniProtKB-KW"/>
</dbReference>
<dbReference type="PANTHER" id="PTHR10920:SF21">
    <property type="entry name" value="RRNA METHYLTRANSFERASE-RELATED"/>
    <property type="match status" value="1"/>
</dbReference>
<dbReference type="GO" id="GO:0032259">
    <property type="term" value="P:methylation"/>
    <property type="evidence" value="ECO:0007669"/>
    <property type="project" value="UniProtKB-KW"/>
</dbReference>
<dbReference type="EMBL" id="JACEIK010000331">
    <property type="protein sequence ID" value="MCD7455186.1"/>
    <property type="molecule type" value="Genomic_DNA"/>
</dbReference>
<dbReference type="PANTHER" id="PTHR10920">
    <property type="entry name" value="RIBOSOMAL RNA METHYLTRANSFERASE"/>
    <property type="match status" value="1"/>
</dbReference>
<feature type="domain" description="DUF3381" evidence="5">
    <location>
        <begin position="145"/>
        <end position="268"/>
    </location>
</feature>
<evidence type="ECO:0000256" key="3">
    <source>
        <dbReference type="ARBA" id="ARBA00022691"/>
    </source>
</evidence>
<dbReference type="Proteomes" id="UP000823775">
    <property type="component" value="Unassembled WGS sequence"/>
</dbReference>
<evidence type="ECO:0000256" key="1">
    <source>
        <dbReference type="ARBA" id="ARBA00022603"/>
    </source>
</evidence>
<accession>A0ABS8S8N4</accession>
<feature type="domain" description="Ribosomal RNA methyltransferase FtsJ" evidence="4">
    <location>
        <begin position="8"/>
        <end position="98"/>
    </location>
</feature>
<dbReference type="InterPro" id="IPR029063">
    <property type="entry name" value="SAM-dependent_MTases_sf"/>
</dbReference>
<dbReference type="InterPro" id="IPR050082">
    <property type="entry name" value="RNA_methyltr_RlmE"/>
</dbReference>
<evidence type="ECO:0000313" key="7">
    <source>
        <dbReference type="Proteomes" id="UP000823775"/>
    </source>
</evidence>
<dbReference type="SUPFAM" id="SSF53335">
    <property type="entry name" value="S-adenosyl-L-methionine-dependent methyltransferases"/>
    <property type="match status" value="1"/>
</dbReference>
<gene>
    <name evidence="6" type="primary">SPB1_3</name>
    <name evidence="6" type="ORF">HAX54_027316</name>
</gene>
<keyword evidence="3" id="KW-0949">S-adenosyl-L-methionine</keyword>
<keyword evidence="2" id="KW-0808">Transferase</keyword>
<organism evidence="6 7">
    <name type="scientific">Datura stramonium</name>
    <name type="common">Jimsonweed</name>
    <name type="synonym">Common thornapple</name>
    <dbReference type="NCBI Taxonomy" id="4076"/>
    <lineage>
        <taxon>Eukaryota</taxon>
        <taxon>Viridiplantae</taxon>
        <taxon>Streptophyta</taxon>
        <taxon>Embryophyta</taxon>
        <taxon>Tracheophyta</taxon>
        <taxon>Spermatophyta</taxon>
        <taxon>Magnoliopsida</taxon>
        <taxon>eudicotyledons</taxon>
        <taxon>Gunneridae</taxon>
        <taxon>Pentapetalae</taxon>
        <taxon>asterids</taxon>
        <taxon>lamiids</taxon>
        <taxon>Solanales</taxon>
        <taxon>Solanaceae</taxon>
        <taxon>Solanoideae</taxon>
        <taxon>Datureae</taxon>
        <taxon>Datura</taxon>
    </lineage>
</organism>
<dbReference type="InterPro" id="IPR002877">
    <property type="entry name" value="RNA_MeTrfase_FtsJ_dom"/>
</dbReference>
<sequence length="271" mass="30590">MAEKGVSGFHLVLHDGSPNIGGAWAMEATKQNALVIDSVKLAAEFLAPKGTFVTKVFRSQDYTAVLYCLRQLFKMVKVEKPLASRSESAEIYVIGLKYKAPAKIDPRLLDIKHLFQGGKEPPKILKFALQFSLPIFPTPYWILQYEDGETLLRKVCSAADFVWSDTKSLGSVTSITFDDPASLPMRDHPLTTEEVRTLCEDLCVLGEQDLKHLLKWRMLMRKALAPSETISNPKAVVECESKEDEDKRLVKEMEELKDTELRKKKREKASS</sequence>
<keyword evidence="7" id="KW-1185">Reference proteome</keyword>
<name>A0ABS8S8N4_DATST</name>
<evidence type="ECO:0000256" key="2">
    <source>
        <dbReference type="ARBA" id="ARBA00022679"/>
    </source>
</evidence>
<evidence type="ECO:0000313" key="6">
    <source>
        <dbReference type="EMBL" id="MCD7455186.1"/>
    </source>
</evidence>
<evidence type="ECO:0000259" key="5">
    <source>
        <dbReference type="Pfam" id="PF11861"/>
    </source>
</evidence>
<protein>
    <submittedName>
        <fullName evidence="6">AdoMet-dependent rRNA methyltransferase spb1</fullName>
    </submittedName>
</protein>
<evidence type="ECO:0000259" key="4">
    <source>
        <dbReference type="Pfam" id="PF01728"/>
    </source>
</evidence>
<comment type="caution">
    <text evidence="6">The sequence shown here is derived from an EMBL/GenBank/DDBJ whole genome shotgun (WGS) entry which is preliminary data.</text>
</comment>
<dbReference type="Pfam" id="PF11861">
    <property type="entry name" value="DUF3381"/>
    <property type="match status" value="1"/>
</dbReference>
<dbReference type="Pfam" id="PF01728">
    <property type="entry name" value="FtsJ"/>
    <property type="match status" value="1"/>
</dbReference>
<dbReference type="InterPro" id="IPR024576">
    <property type="entry name" value="rRNA_MeTfrase_Spb1_DUF3381"/>
</dbReference>
<reference evidence="6 7" key="1">
    <citation type="journal article" date="2021" name="BMC Genomics">
        <title>Datura genome reveals duplications of psychoactive alkaloid biosynthetic genes and high mutation rate following tissue culture.</title>
        <authorList>
            <person name="Rajewski A."/>
            <person name="Carter-House D."/>
            <person name="Stajich J."/>
            <person name="Litt A."/>
        </authorList>
    </citation>
    <scope>NUCLEOTIDE SEQUENCE [LARGE SCALE GENOMIC DNA]</scope>
    <source>
        <strain evidence="6">AR-01</strain>
    </source>
</reference>
<keyword evidence="1 6" id="KW-0489">Methyltransferase</keyword>